<reference evidence="3 4" key="1">
    <citation type="submission" date="2016-07" db="EMBL/GenBank/DDBJ databases">
        <title>Pervasive Adenine N6-methylation of Active Genes in Fungi.</title>
        <authorList>
            <consortium name="DOE Joint Genome Institute"/>
            <person name="Mondo S.J."/>
            <person name="Dannebaum R.O."/>
            <person name="Kuo R.C."/>
            <person name="Labutti K."/>
            <person name="Haridas S."/>
            <person name="Kuo A."/>
            <person name="Salamov A."/>
            <person name="Ahrendt S.R."/>
            <person name="Lipzen A."/>
            <person name="Sullivan W."/>
            <person name="Andreopoulos W.B."/>
            <person name="Clum A."/>
            <person name="Lindquist E."/>
            <person name="Daum C."/>
            <person name="Ramamoorthy G.K."/>
            <person name="Gryganskyi A."/>
            <person name="Culley D."/>
            <person name="Magnuson J.K."/>
            <person name="James T.Y."/>
            <person name="O'Malley M.A."/>
            <person name="Stajich J.E."/>
            <person name="Spatafora J.W."/>
            <person name="Visel A."/>
            <person name="Grigoriev I.V."/>
        </authorList>
    </citation>
    <scope>NUCLEOTIDE SEQUENCE [LARGE SCALE GENOMIC DNA]</scope>
    <source>
        <strain evidence="3 4">12-1054</strain>
    </source>
</reference>
<dbReference type="Proteomes" id="UP000193685">
    <property type="component" value="Unassembled WGS sequence"/>
</dbReference>
<feature type="compositionally biased region" description="Basic and acidic residues" evidence="1">
    <location>
        <begin position="397"/>
        <end position="409"/>
    </location>
</feature>
<gene>
    <name evidence="3" type="ORF">BCR37DRAFT_413005</name>
</gene>
<feature type="compositionally biased region" description="Polar residues" evidence="1">
    <location>
        <begin position="219"/>
        <end position="235"/>
    </location>
</feature>
<accession>A0A1Y2FID6</accession>
<organism evidence="3 4">
    <name type="scientific">Protomyces lactucae-debilis</name>
    <dbReference type="NCBI Taxonomy" id="2754530"/>
    <lineage>
        <taxon>Eukaryota</taxon>
        <taxon>Fungi</taxon>
        <taxon>Dikarya</taxon>
        <taxon>Ascomycota</taxon>
        <taxon>Taphrinomycotina</taxon>
        <taxon>Taphrinomycetes</taxon>
        <taxon>Taphrinales</taxon>
        <taxon>Protomycetaceae</taxon>
        <taxon>Protomyces</taxon>
    </lineage>
</organism>
<sequence length="409" mass="46089">MWTFKLVCHVFFLLGHFGACVVQNHAGPVCVSRTSYVNDGTCYDLEFELFKIFPLPEWLDCEIYCEIEAENFELWYLKVKTLEQARPFVCSVGWESIQWSSESIHGFVFPDEHSSESESGSASNSNSESEPDTPREVVQLSKRENSPDDHCAALKPAELMRLRVLFISVIVDRLFASLGQLATLMNAVFPVAGRLGEYLSLAPSNNGAEQNAEWPFPTSPTTSSQEGLNHSSHLNQPGMCIPSTKDAAAETTSLDLLSWYTCNCGLAFRFNRILMTGPLGNPRDDNEVLQSECNAEDFARDLAGLPTEWSLLPDSVVKRWTSSFDTTNEEAQVASRLEIGFLCRTRDLVREGSEACSALLRKEPEWHFLLCERSEKLRKAREDERLKRSGGYPDPSDQCRDLKRPRAFM</sequence>
<name>A0A1Y2FID6_PROLT</name>
<dbReference type="RefSeq" id="XP_040726017.1">
    <property type="nucleotide sequence ID" value="XM_040872239.1"/>
</dbReference>
<feature type="signal peptide" evidence="2">
    <location>
        <begin position="1"/>
        <end position="26"/>
    </location>
</feature>
<dbReference type="EMBL" id="MCFI01000007">
    <property type="protein sequence ID" value="ORY83722.1"/>
    <property type="molecule type" value="Genomic_DNA"/>
</dbReference>
<keyword evidence="2" id="KW-0732">Signal</keyword>
<keyword evidence="4" id="KW-1185">Reference proteome</keyword>
<feature type="region of interest" description="Disordered" evidence="1">
    <location>
        <begin position="110"/>
        <end position="149"/>
    </location>
</feature>
<proteinExistence type="predicted"/>
<evidence type="ECO:0000313" key="4">
    <source>
        <dbReference type="Proteomes" id="UP000193685"/>
    </source>
</evidence>
<dbReference type="AlphaFoldDB" id="A0A1Y2FID6"/>
<evidence type="ECO:0000256" key="1">
    <source>
        <dbReference type="SAM" id="MobiDB-lite"/>
    </source>
</evidence>
<dbReference type="GeneID" id="63788838"/>
<feature type="region of interest" description="Disordered" evidence="1">
    <location>
        <begin position="206"/>
        <end position="235"/>
    </location>
</feature>
<feature type="compositionally biased region" description="Low complexity" evidence="1">
    <location>
        <begin position="117"/>
        <end position="128"/>
    </location>
</feature>
<evidence type="ECO:0000313" key="3">
    <source>
        <dbReference type="EMBL" id="ORY83722.1"/>
    </source>
</evidence>
<evidence type="ECO:0000256" key="2">
    <source>
        <dbReference type="SAM" id="SignalP"/>
    </source>
</evidence>
<feature type="region of interest" description="Disordered" evidence="1">
    <location>
        <begin position="382"/>
        <end position="409"/>
    </location>
</feature>
<comment type="caution">
    <text evidence="3">The sequence shown here is derived from an EMBL/GenBank/DDBJ whole genome shotgun (WGS) entry which is preliminary data.</text>
</comment>
<protein>
    <submittedName>
        <fullName evidence="3">Uncharacterized protein</fullName>
    </submittedName>
</protein>
<feature type="chain" id="PRO_5013345121" evidence="2">
    <location>
        <begin position="27"/>
        <end position="409"/>
    </location>
</feature>